<dbReference type="Pfam" id="PF00015">
    <property type="entry name" value="MCPsignal"/>
    <property type="match status" value="1"/>
</dbReference>
<keyword evidence="4" id="KW-0145">Chemotaxis</keyword>
<dbReference type="SMART" id="SM00283">
    <property type="entry name" value="MA"/>
    <property type="match status" value="1"/>
</dbReference>
<dbReference type="NCBIfam" id="TIGR00229">
    <property type="entry name" value="sensory_box"/>
    <property type="match status" value="1"/>
</dbReference>
<feature type="transmembrane region" description="Helical" evidence="12">
    <location>
        <begin position="174"/>
        <end position="194"/>
    </location>
</feature>
<sequence>MRHNLPVTQIDFPFPEHQRLISATDLKGCISYCNDAFVEVSGFTREELIRSPHNLIRHPDVPPIVFEHLWRTLKQGQPWMGIVKNRRKNGDHYWVSAYVTPILNTQLEIVGYESVRTKPTSEQIRRAERLYSRLNRKKPAIPFKDRWLPMVLKWLPFILVSQVAFLVGLSLGGYLGFLLAALLSIPIGIAGLYWQRHGMRRLLHLVDHMTADPMIARMYTDTQGLEAQLEMALLSQEAHLKTCLTRLQDSALHVQDQAREADGLAQSSSKRLLEQRQEIDLIATAMNEMAATTQEVASNVSTAANAAREAQQLVKQGQELALGAREIIQKLSDSVQEAGEAVGNLAKDSDRISSVVDVIKGIADQTNLLALNAAIEAARAGESGRGFAVVADEVRQLAKRTSDSTHQIHELIAALQKQAHCALSIAQQGCQHVSVGVEEASLTDQALTGIGDSINRITDMTNQIASATEEQSSVAEDMSQNLTRIAHLSEQNADSAKNTASLSEGLTNIAQEQYLLVERFNR</sequence>
<evidence type="ECO:0000256" key="6">
    <source>
        <dbReference type="ARBA" id="ARBA00022692"/>
    </source>
</evidence>
<evidence type="ECO:0000313" key="15">
    <source>
        <dbReference type="EMBL" id="TWH64524.1"/>
    </source>
</evidence>
<dbReference type="RefSeq" id="WP_144572212.1">
    <property type="nucleotide sequence ID" value="NZ_VLKG01000009.1"/>
</dbReference>
<feature type="domain" description="PAS" evidence="14">
    <location>
        <begin position="21"/>
        <end position="76"/>
    </location>
</feature>
<dbReference type="InterPro" id="IPR004090">
    <property type="entry name" value="Chemotax_Me-accpt_rcpt"/>
</dbReference>
<dbReference type="PROSITE" id="PS50111">
    <property type="entry name" value="CHEMOTAXIS_TRANSDUC_2"/>
    <property type="match status" value="1"/>
</dbReference>
<evidence type="ECO:0000256" key="8">
    <source>
        <dbReference type="ARBA" id="ARBA00023136"/>
    </source>
</evidence>
<protein>
    <submittedName>
        <fullName evidence="15">Methyl-accepting chemotaxis sensory transducer with Pas/Pac sensor</fullName>
    </submittedName>
</protein>
<evidence type="ECO:0000256" key="5">
    <source>
        <dbReference type="ARBA" id="ARBA00022519"/>
    </source>
</evidence>
<comment type="similarity">
    <text evidence="10">Belongs to the methyl-accepting chemotaxis (MCP) protein family.</text>
</comment>
<dbReference type="InterPro" id="IPR013655">
    <property type="entry name" value="PAS_fold_3"/>
</dbReference>
<keyword evidence="8 12" id="KW-0472">Membrane</keyword>
<dbReference type="Pfam" id="PF08447">
    <property type="entry name" value="PAS_3"/>
    <property type="match status" value="1"/>
</dbReference>
<keyword evidence="7 12" id="KW-1133">Transmembrane helix</keyword>
<evidence type="ECO:0000256" key="2">
    <source>
        <dbReference type="ARBA" id="ARBA00022475"/>
    </source>
</evidence>
<comment type="caution">
    <text evidence="15">The sequence shown here is derived from an EMBL/GenBank/DDBJ whole genome shotgun (WGS) entry which is preliminary data.</text>
</comment>
<accession>A0A562I1E0</accession>
<evidence type="ECO:0000256" key="9">
    <source>
        <dbReference type="ARBA" id="ARBA00023224"/>
    </source>
</evidence>
<dbReference type="GO" id="GO:0005886">
    <property type="term" value="C:plasma membrane"/>
    <property type="evidence" value="ECO:0007669"/>
    <property type="project" value="UniProtKB-SubCell"/>
</dbReference>
<organism evidence="15 16">
    <name type="scientific">Azomonas agilis</name>
    <dbReference type="NCBI Taxonomy" id="116849"/>
    <lineage>
        <taxon>Bacteria</taxon>
        <taxon>Pseudomonadati</taxon>
        <taxon>Pseudomonadota</taxon>
        <taxon>Gammaproteobacteria</taxon>
        <taxon>Pseudomonadales</taxon>
        <taxon>Pseudomonadaceae</taxon>
        <taxon>Azomonas</taxon>
    </lineage>
</organism>
<evidence type="ECO:0000259" key="14">
    <source>
        <dbReference type="PROSITE" id="PS50112"/>
    </source>
</evidence>
<keyword evidence="3" id="KW-0488">Methylation</keyword>
<dbReference type="InterPro" id="IPR004089">
    <property type="entry name" value="MCPsignal_dom"/>
</dbReference>
<feature type="transmembrane region" description="Helical" evidence="12">
    <location>
        <begin position="147"/>
        <end position="168"/>
    </location>
</feature>
<keyword evidence="16" id="KW-1185">Reference proteome</keyword>
<keyword evidence="6 12" id="KW-0812">Transmembrane</keyword>
<dbReference type="GO" id="GO:0004888">
    <property type="term" value="F:transmembrane signaling receptor activity"/>
    <property type="evidence" value="ECO:0007669"/>
    <property type="project" value="InterPro"/>
</dbReference>
<dbReference type="InterPro" id="IPR035965">
    <property type="entry name" value="PAS-like_dom_sf"/>
</dbReference>
<dbReference type="PRINTS" id="PR00260">
    <property type="entry name" value="CHEMTRNSDUCR"/>
</dbReference>
<evidence type="ECO:0000256" key="11">
    <source>
        <dbReference type="PROSITE-ProRule" id="PRU00284"/>
    </source>
</evidence>
<feature type="domain" description="Methyl-accepting transducer" evidence="13">
    <location>
        <begin position="250"/>
        <end position="486"/>
    </location>
</feature>
<dbReference type="FunFam" id="1.10.287.950:FF:000001">
    <property type="entry name" value="Methyl-accepting chemotaxis sensory transducer"/>
    <property type="match status" value="1"/>
</dbReference>
<evidence type="ECO:0000256" key="12">
    <source>
        <dbReference type="SAM" id="Phobius"/>
    </source>
</evidence>
<dbReference type="Proteomes" id="UP000319627">
    <property type="component" value="Unassembled WGS sequence"/>
</dbReference>
<gene>
    <name evidence="15" type="ORF">LX59_02475</name>
</gene>
<dbReference type="GO" id="GO:0007165">
    <property type="term" value="P:signal transduction"/>
    <property type="evidence" value="ECO:0007669"/>
    <property type="project" value="UniProtKB-KW"/>
</dbReference>
<evidence type="ECO:0000256" key="7">
    <source>
        <dbReference type="ARBA" id="ARBA00022989"/>
    </source>
</evidence>
<keyword evidence="5" id="KW-0997">Cell inner membrane</keyword>
<evidence type="ECO:0000256" key="1">
    <source>
        <dbReference type="ARBA" id="ARBA00004429"/>
    </source>
</evidence>
<dbReference type="FunFam" id="3.30.450.20:FF:000046">
    <property type="entry name" value="Aerotaxis sensor receptor"/>
    <property type="match status" value="1"/>
</dbReference>
<evidence type="ECO:0000259" key="13">
    <source>
        <dbReference type="PROSITE" id="PS50111"/>
    </source>
</evidence>
<evidence type="ECO:0000256" key="3">
    <source>
        <dbReference type="ARBA" id="ARBA00022481"/>
    </source>
</evidence>
<dbReference type="PROSITE" id="PS50112">
    <property type="entry name" value="PAS"/>
    <property type="match status" value="1"/>
</dbReference>
<dbReference type="CDD" id="cd11386">
    <property type="entry name" value="MCP_signal"/>
    <property type="match status" value="1"/>
</dbReference>
<evidence type="ECO:0000313" key="16">
    <source>
        <dbReference type="Proteomes" id="UP000319627"/>
    </source>
</evidence>
<dbReference type="SUPFAM" id="SSF55785">
    <property type="entry name" value="PYP-like sensor domain (PAS domain)"/>
    <property type="match status" value="1"/>
</dbReference>
<dbReference type="GO" id="GO:0052131">
    <property type="term" value="P:positive aerotaxis"/>
    <property type="evidence" value="ECO:0007669"/>
    <property type="project" value="UniProtKB-ARBA"/>
</dbReference>
<evidence type="ECO:0000256" key="4">
    <source>
        <dbReference type="ARBA" id="ARBA00022500"/>
    </source>
</evidence>
<proteinExistence type="inferred from homology"/>
<dbReference type="Gene3D" id="1.10.287.950">
    <property type="entry name" value="Methyl-accepting chemotaxis protein"/>
    <property type="match status" value="1"/>
</dbReference>
<comment type="subcellular location">
    <subcellularLocation>
        <location evidence="1">Cell inner membrane</location>
        <topology evidence="1">Multi-pass membrane protein</topology>
    </subcellularLocation>
</comment>
<keyword evidence="9 11" id="KW-0807">Transducer</keyword>
<name>A0A562I1E0_9GAMM</name>
<dbReference type="EMBL" id="VLKG01000009">
    <property type="protein sequence ID" value="TWH64524.1"/>
    <property type="molecule type" value="Genomic_DNA"/>
</dbReference>
<dbReference type="OrthoDB" id="5675566at2"/>
<dbReference type="InterPro" id="IPR000014">
    <property type="entry name" value="PAS"/>
</dbReference>
<dbReference type="Gene3D" id="3.30.450.20">
    <property type="entry name" value="PAS domain"/>
    <property type="match status" value="1"/>
</dbReference>
<reference evidence="15 16" key="1">
    <citation type="submission" date="2019-07" db="EMBL/GenBank/DDBJ databases">
        <title>Genomic Encyclopedia of Type Strains, Phase I: the one thousand microbial genomes (KMG-I) project.</title>
        <authorList>
            <person name="Kyrpides N."/>
        </authorList>
    </citation>
    <scope>NUCLEOTIDE SEQUENCE [LARGE SCALE GENOMIC DNA]</scope>
    <source>
        <strain evidence="15 16">DSM 375</strain>
    </source>
</reference>
<evidence type="ECO:0000256" key="10">
    <source>
        <dbReference type="ARBA" id="ARBA00029447"/>
    </source>
</evidence>
<dbReference type="SUPFAM" id="SSF58104">
    <property type="entry name" value="Methyl-accepting chemotaxis protein (MCP) signaling domain"/>
    <property type="match status" value="1"/>
</dbReference>
<dbReference type="PANTHER" id="PTHR32089">
    <property type="entry name" value="METHYL-ACCEPTING CHEMOTAXIS PROTEIN MCPB"/>
    <property type="match status" value="1"/>
</dbReference>
<dbReference type="CDD" id="cd00130">
    <property type="entry name" value="PAS"/>
    <property type="match status" value="1"/>
</dbReference>
<dbReference type="AlphaFoldDB" id="A0A562I1E0"/>
<dbReference type="PANTHER" id="PTHR32089:SF74">
    <property type="entry name" value="METHYL-ACCEPTING CHEMOTAXIS PROTEIN AER"/>
    <property type="match status" value="1"/>
</dbReference>
<keyword evidence="2" id="KW-1003">Cell membrane</keyword>